<protein>
    <submittedName>
        <fullName evidence="1">Uncharacterized protein</fullName>
    </submittedName>
</protein>
<reference evidence="1" key="1">
    <citation type="submission" date="2022-11" db="EMBL/GenBank/DDBJ databases">
        <authorList>
            <person name="Petersen C."/>
        </authorList>
    </citation>
    <scope>NUCLEOTIDE SEQUENCE</scope>
    <source>
        <strain evidence="1">IBT 30069</strain>
    </source>
</reference>
<dbReference type="Proteomes" id="UP001149165">
    <property type="component" value="Unassembled WGS sequence"/>
</dbReference>
<dbReference type="EMBL" id="JAPQKH010000005">
    <property type="protein sequence ID" value="KAJ5097588.1"/>
    <property type="molecule type" value="Genomic_DNA"/>
</dbReference>
<gene>
    <name evidence="1" type="ORF">N7456_008309</name>
</gene>
<accession>A0A9W9K947</accession>
<keyword evidence="2" id="KW-1185">Reference proteome</keyword>
<comment type="caution">
    <text evidence="1">The sequence shown here is derived from an EMBL/GenBank/DDBJ whole genome shotgun (WGS) entry which is preliminary data.</text>
</comment>
<organism evidence="1 2">
    <name type="scientific">Penicillium angulare</name>
    <dbReference type="NCBI Taxonomy" id="116970"/>
    <lineage>
        <taxon>Eukaryota</taxon>
        <taxon>Fungi</taxon>
        <taxon>Dikarya</taxon>
        <taxon>Ascomycota</taxon>
        <taxon>Pezizomycotina</taxon>
        <taxon>Eurotiomycetes</taxon>
        <taxon>Eurotiomycetidae</taxon>
        <taxon>Eurotiales</taxon>
        <taxon>Aspergillaceae</taxon>
        <taxon>Penicillium</taxon>
    </lineage>
</organism>
<dbReference type="AlphaFoldDB" id="A0A9W9K947"/>
<evidence type="ECO:0000313" key="1">
    <source>
        <dbReference type="EMBL" id="KAJ5097588.1"/>
    </source>
</evidence>
<sequence>MTKAPLIPTEYGDAEVKIQPMQRVSRYRQHGLIDLVPWVTPGSPNVAPRGSTLTINKQNLILTNSSLIPAWAFAAGVRAVSRKCEYESRLDGLPPLLPSQPVPAERNATFPLGFHGIRMGPSGCFIIGGIMIEPSGSVASSDSSPRLPLAASAPPVRDSLWSMIGSVSARNAHSL</sequence>
<evidence type="ECO:0000313" key="2">
    <source>
        <dbReference type="Proteomes" id="UP001149165"/>
    </source>
</evidence>
<name>A0A9W9K947_9EURO</name>
<proteinExistence type="predicted"/>
<reference evidence="1" key="2">
    <citation type="journal article" date="2023" name="IMA Fungus">
        <title>Comparative genomic study of the Penicillium genus elucidates a diverse pangenome and 15 lateral gene transfer events.</title>
        <authorList>
            <person name="Petersen C."/>
            <person name="Sorensen T."/>
            <person name="Nielsen M.R."/>
            <person name="Sondergaard T.E."/>
            <person name="Sorensen J.L."/>
            <person name="Fitzpatrick D.A."/>
            <person name="Frisvad J.C."/>
            <person name="Nielsen K.L."/>
        </authorList>
    </citation>
    <scope>NUCLEOTIDE SEQUENCE</scope>
    <source>
        <strain evidence="1">IBT 30069</strain>
    </source>
</reference>